<comment type="caution">
    <text evidence="4">The sequence shown here is derived from an EMBL/GenBank/DDBJ whole genome shotgun (WGS) entry which is preliminary data.</text>
</comment>
<proteinExistence type="predicted"/>
<evidence type="ECO:0000313" key="5">
    <source>
        <dbReference type="Proteomes" id="UP000617041"/>
    </source>
</evidence>
<protein>
    <submittedName>
        <fullName evidence="4">DUF4212 domain-containing protein</fullName>
    </submittedName>
</protein>
<dbReference type="Proteomes" id="UP000617041">
    <property type="component" value="Unassembled WGS sequence"/>
</dbReference>
<keyword evidence="2" id="KW-0812">Transmembrane</keyword>
<dbReference type="Pfam" id="PF13937">
    <property type="entry name" value="DUF4212"/>
    <property type="match status" value="1"/>
</dbReference>
<evidence type="ECO:0000259" key="3">
    <source>
        <dbReference type="Pfam" id="PF13937"/>
    </source>
</evidence>
<feature type="region of interest" description="Disordered" evidence="1">
    <location>
        <begin position="1"/>
        <end position="22"/>
    </location>
</feature>
<dbReference type="NCBIfam" id="TIGR03647">
    <property type="entry name" value="Na_symport_sm"/>
    <property type="match status" value="1"/>
</dbReference>
<organism evidence="4 5">
    <name type="scientific">Ramlibacter algicola</name>
    <dbReference type="NCBI Taxonomy" id="2795217"/>
    <lineage>
        <taxon>Bacteria</taxon>
        <taxon>Pseudomonadati</taxon>
        <taxon>Pseudomonadota</taxon>
        <taxon>Betaproteobacteria</taxon>
        <taxon>Burkholderiales</taxon>
        <taxon>Comamonadaceae</taxon>
        <taxon>Ramlibacter</taxon>
    </lineage>
</organism>
<feature type="transmembrane region" description="Helical" evidence="2">
    <location>
        <begin position="32"/>
        <end position="51"/>
    </location>
</feature>
<dbReference type="InterPro" id="IPR019886">
    <property type="entry name" value="Na_symporter_ssu"/>
</dbReference>
<evidence type="ECO:0000256" key="1">
    <source>
        <dbReference type="SAM" id="MobiDB-lite"/>
    </source>
</evidence>
<keyword evidence="5" id="KW-1185">Reference proteome</keyword>
<feature type="compositionally biased region" description="Low complexity" evidence="1">
    <location>
        <begin position="10"/>
        <end position="21"/>
    </location>
</feature>
<name>A0A934US01_9BURK</name>
<feature type="domain" description="Sodium symporter small subunit" evidence="3">
    <location>
        <begin position="28"/>
        <end position="93"/>
    </location>
</feature>
<sequence>MAPDLQAHSAPAPLDGAADPLRQARSPATRRLTAALLLVWAVVTFVLAYFARDLHFTLFGWPFSFWLGAQGGLLAYLAITWAYARGMDRLDRRAAEPRQPAG</sequence>
<feature type="transmembrane region" description="Helical" evidence="2">
    <location>
        <begin position="63"/>
        <end position="84"/>
    </location>
</feature>
<gene>
    <name evidence="4" type="ORF">I8E28_10670</name>
</gene>
<evidence type="ECO:0000256" key="2">
    <source>
        <dbReference type="SAM" id="Phobius"/>
    </source>
</evidence>
<evidence type="ECO:0000313" key="4">
    <source>
        <dbReference type="EMBL" id="MBK0393052.1"/>
    </source>
</evidence>
<keyword evidence="2" id="KW-1133">Transmembrane helix</keyword>
<dbReference type="EMBL" id="JAEDAO010000001">
    <property type="protein sequence ID" value="MBK0393052.1"/>
    <property type="molecule type" value="Genomic_DNA"/>
</dbReference>
<keyword evidence="2" id="KW-0472">Membrane</keyword>
<reference evidence="4" key="1">
    <citation type="submission" date="2020-12" db="EMBL/GenBank/DDBJ databases">
        <title>Ramlibacter sp. nov., isolated from a freshwater alga, Cryptomonas.</title>
        <authorList>
            <person name="Kim H.M."/>
            <person name="Jeon C.O."/>
        </authorList>
    </citation>
    <scope>NUCLEOTIDE SEQUENCE</scope>
    <source>
        <strain evidence="4">CrO1</strain>
    </source>
</reference>
<dbReference type="AlphaFoldDB" id="A0A934US01"/>
<accession>A0A934US01</accession>
<dbReference type="RefSeq" id="WP_200788006.1">
    <property type="nucleotide sequence ID" value="NZ_JAEDAO010000001.1"/>
</dbReference>